<evidence type="ECO:0000313" key="2">
    <source>
        <dbReference type="Proteomes" id="UP001497623"/>
    </source>
</evidence>
<feature type="non-terminal residue" evidence="1">
    <location>
        <position position="135"/>
    </location>
</feature>
<dbReference type="Gene3D" id="2.20.70.90">
    <property type="match status" value="1"/>
</dbReference>
<dbReference type="SUPFAM" id="SSF53335">
    <property type="entry name" value="S-adenosyl-L-methionine-dependent methyltransferases"/>
    <property type="match status" value="1"/>
</dbReference>
<evidence type="ECO:0000313" key="1">
    <source>
        <dbReference type="EMBL" id="CAL4252632.1"/>
    </source>
</evidence>
<keyword evidence="2" id="KW-1185">Reference proteome</keyword>
<dbReference type="Proteomes" id="UP001497623">
    <property type="component" value="Unassembled WGS sequence"/>
</dbReference>
<proteinExistence type="predicted"/>
<accession>A0AAV2SUI2</accession>
<comment type="caution">
    <text evidence="1">The sequence shown here is derived from an EMBL/GenBank/DDBJ whole genome shotgun (WGS) entry which is preliminary data.</text>
</comment>
<gene>
    <name evidence="1" type="ORF">MNOR_LOCUS41870</name>
</gene>
<sequence>VDNRSANTRCINTITTKINSLRGRGSTYDWPIQYNGSGDVPWITEVERIFGFPTHFTDVGNLNINERQRLLGKAWSVPVVVHLLKGLKQYFQTTENIDSATNSENTIKTVDYPESQANEVQHGHEYSVKMYYAYP</sequence>
<dbReference type="InterPro" id="IPR029063">
    <property type="entry name" value="SAM-dependent_MTases_sf"/>
</dbReference>
<feature type="non-terminal residue" evidence="1">
    <location>
        <position position="1"/>
    </location>
</feature>
<reference evidence="1 2" key="1">
    <citation type="submission" date="2024-05" db="EMBL/GenBank/DDBJ databases">
        <authorList>
            <person name="Wallberg A."/>
        </authorList>
    </citation>
    <scope>NUCLEOTIDE SEQUENCE [LARGE SCALE GENOMIC DNA]</scope>
</reference>
<name>A0AAV2SUI2_MEGNR</name>
<dbReference type="AlphaFoldDB" id="A0AAV2SUI2"/>
<organism evidence="1 2">
    <name type="scientific">Meganyctiphanes norvegica</name>
    <name type="common">Northern krill</name>
    <name type="synonym">Thysanopoda norvegica</name>
    <dbReference type="NCBI Taxonomy" id="48144"/>
    <lineage>
        <taxon>Eukaryota</taxon>
        <taxon>Metazoa</taxon>
        <taxon>Ecdysozoa</taxon>
        <taxon>Arthropoda</taxon>
        <taxon>Crustacea</taxon>
        <taxon>Multicrustacea</taxon>
        <taxon>Malacostraca</taxon>
        <taxon>Eumalacostraca</taxon>
        <taxon>Eucarida</taxon>
        <taxon>Euphausiacea</taxon>
        <taxon>Euphausiidae</taxon>
        <taxon>Meganyctiphanes</taxon>
    </lineage>
</organism>
<protein>
    <submittedName>
        <fullName evidence="1">Uncharacterized protein</fullName>
    </submittedName>
</protein>
<dbReference type="EMBL" id="CAXKWB010176054">
    <property type="protein sequence ID" value="CAL4252632.1"/>
    <property type="molecule type" value="Genomic_DNA"/>
</dbReference>